<proteinExistence type="predicted"/>
<dbReference type="EMBL" id="VWPK01000091">
    <property type="protein sequence ID" value="KAA5608295.1"/>
    <property type="molecule type" value="Genomic_DNA"/>
</dbReference>
<evidence type="ECO:0000313" key="4">
    <source>
        <dbReference type="EMBL" id="KAA5608295.1"/>
    </source>
</evidence>
<dbReference type="InterPro" id="IPR029261">
    <property type="entry name" value="Transposase_Znf"/>
</dbReference>
<dbReference type="AlphaFoldDB" id="A0A5M6IKW2"/>
<reference evidence="4 5" key="1">
    <citation type="submission" date="2019-09" db="EMBL/GenBank/DDBJ databases">
        <title>Genome sequence of Rhodovastum atsumiense, a diverse member of the Acetobacteraceae family of non-sulfur purple photosynthetic bacteria.</title>
        <authorList>
            <person name="Meyer T."/>
            <person name="Kyndt J."/>
        </authorList>
    </citation>
    <scope>NUCLEOTIDE SEQUENCE [LARGE SCALE GENOMIC DNA]</scope>
    <source>
        <strain evidence="4 5">DSM 21279</strain>
    </source>
</reference>
<feature type="domain" description="Transposase IS204/IS1001/IS1096/IS1165 zinc-finger" evidence="3">
    <location>
        <begin position="35"/>
        <end position="78"/>
    </location>
</feature>
<evidence type="ECO:0000256" key="1">
    <source>
        <dbReference type="SAM" id="MobiDB-lite"/>
    </source>
</evidence>
<dbReference type="Pfam" id="PF01610">
    <property type="entry name" value="DDE_Tnp_ISL3"/>
    <property type="match status" value="1"/>
</dbReference>
<feature type="domain" description="Transposase IS204/IS1001/IS1096/IS1165 DDE" evidence="2">
    <location>
        <begin position="154"/>
        <end position="253"/>
    </location>
</feature>
<accession>A0A5M6IKW2</accession>
<feature type="region of interest" description="Disordered" evidence="1">
    <location>
        <begin position="475"/>
        <end position="515"/>
    </location>
</feature>
<dbReference type="InterPro" id="IPR002560">
    <property type="entry name" value="Transposase_DDE"/>
</dbReference>
<protein>
    <submittedName>
        <fullName evidence="4">ISL3 family transposase</fullName>
    </submittedName>
</protein>
<gene>
    <name evidence="4" type="ORF">F1189_29715</name>
</gene>
<sequence length="515" mass="57438">MFSLLPFLLPRLSIRQVLLTPDGITIQADVKSASAPCPDCGRRSRRRHSHYHRTLADLPLQDRVARLQVLVRRFRCDTPGCRRRIFAERLPDIAVVRARRTTRLANSQRQIGLSLGGEPGARLAVRLAMPISGDTLLRLIRTAPLASHPPPRVIGIDDWAWRRGHRYGSIICDLERRRIVDLLPDRTVETVRSWLAGRTGITVIARDRAGTYAQAATTACPHAMQVADRWHLMENASAALLDAVQRSMRQIRDALGTTSFDPALLTSAERRQHEGFLRRAAADRAIHHLAGSGVPIKEIVRRTGYSRKVVRAVVRGGRTDVFRVRASMLDAFVPRLNAEWDGGCRNGAELWRRLRATGFTGALRVVSEWATRRRRAESAPGMLPRKPPPARTLARLLSHQRDRLSMADARLVAVVEDAVPRAAGRGVIGQALPGHASHEDGGARELAHGRQRKFACGVCRGHRCRPRRGHSCDHRTMVERSNRRADQQGEAAETTDVWPRGPRSSASPAHRRMTA</sequence>
<feature type="compositionally biased region" description="Basic and acidic residues" evidence="1">
    <location>
        <begin position="475"/>
        <end position="487"/>
    </location>
</feature>
<dbReference type="Pfam" id="PF14690">
    <property type="entry name" value="Zn_ribbon_ISL3"/>
    <property type="match status" value="1"/>
</dbReference>
<organism evidence="4 5">
    <name type="scientific">Rhodovastum atsumiense</name>
    <dbReference type="NCBI Taxonomy" id="504468"/>
    <lineage>
        <taxon>Bacteria</taxon>
        <taxon>Pseudomonadati</taxon>
        <taxon>Pseudomonadota</taxon>
        <taxon>Alphaproteobacteria</taxon>
        <taxon>Acetobacterales</taxon>
        <taxon>Acetobacteraceae</taxon>
        <taxon>Rhodovastum</taxon>
    </lineage>
</organism>
<dbReference type="PANTHER" id="PTHR33498">
    <property type="entry name" value="TRANSPOSASE FOR INSERTION SEQUENCE ELEMENT IS1557"/>
    <property type="match status" value="1"/>
</dbReference>
<dbReference type="NCBIfam" id="NF033550">
    <property type="entry name" value="transpos_ISL3"/>
    <property type="match status" value="1"/>
</dbReference>
<comment type="caution">
    <text evidence="4">The sequence shown here is derived from an EMBL/GenBank/DDBJ whole genome shotgun (WGS) entry which is preliminary data.</text>
</comment>
<keyword evidence="5" id="KW-1185">Reference proteome</keyword>
<dbReference type="OrthoDB" id="46712at2"/>
<evidence type="ECO:0000313" key="5">
    <source>
        <dbReference type="Proteomes" id="UP000325255"/>
    </source>
</evidence>
<evidence type="ECO:0000259" key="3">
    <source>
        <dbReference type="Pfam" id="PF14690"/>
    </source>
</evidence>
<dbReference type="PANTHER" id="PTHR33498:SF1">
    <property type="entry name" value="TRANSPOSASE FOR INSERTION SEQUENCE ELEMENT IS1557"/>
    <property type="match status" value="1"/>
</dbReference>
<dbReference type="InterPro" id="IPR047951">
    <property type="entry name" value="Transpos_ISL3"/>
</dbReference>
<name>A0A5M6IKW2_9PROT</name>
<dbReference type="Proteomes" id="UP000325255">
    <property type="component" value="Unassembled WGS sequence"/>
</dbReference>
<evidence type="ECO:0000259" key="2">
    <source>
        <dbReference type="Pfam" id="PF01610"/>
    </source>
</evidence>